<dbReference type="CDD" id="cd00190">
    <property type="entry name" value="Tryp_SPc"/>
    <property type="match status" value="1"/>
</dbReference>
<dbReference type="PROSITE" id="PS50240">
    <property type="entry name" value="TRYPSIN_DOM"/>
    <property type="match status" value="1"/>
</dbReference>
<keyword evidence="9" id="KW-0732">Signal</keyword>
<dbReference type="Proteomes" id="UP000820818">
    <property type="component" value="Linkage Group LG5"/>
</dbReference>
<feature type="signal peptide" evidence="9">
    <location>
        <begin position="1"/>
        <end position="19"/>
    </location>
</feature>
<dbReference type="PANTHER" id="PTHR24276">
    <property type="entry name" value="POLYSERASE-RELATED"/>
    <property type="match status" value="1"/>
</dbReference>
<feature type="chain" id="PRO_5042199821" description="Peptidase S1 domain-containing protein" evidence="9">
    <location>
        <begin position="20"/>
        <end position="274"/>
    </location>
</feature>
<evidence type="ECO:0000256" key="9">
    <source>
        <dbReference type="SAM" id="SignalP"/>
    </source>
</evidence>
<dbReference type="SMART" id="SM00020">
    <property type="entry name" value="Tryp_SPc"/>
    <property type="match status" value="1"/>
</dbReference>
<dbReference type="PRINTS" id="PR00722">
    <property type="entry name" value="CHYMOTRYPSIN"/>
</dbReference>
<evidence type="ECO:0000256" key="5">
    <source>
        <dbReference type="ARBA" id="ARBA00022801"/>
    </source>
</evidence>
<evidence type="ECO:0000256" key="8">
    <source>
        <dbReference type="RuleBase" id="RU363034"/>
    </source>
</evidence>
<keyword evidence="7" id="KW-1015">Disulfide bond</keyword>
<reference evidence="11 12" key="1">
    <citation type="submission" date="2022-05" db="EMBL/GenBank/DDBJ databases">
        <title>A multi-omics perspective on studying reproductive biology in Daphnia sinensis.</title>
        <authorList>
            <person name="Jia J."/>
        </authorList>
    </citation>
    <scope>NUCLEOTIDE SEQUENCE [LARGE SCALE GENOMIC DNA]</scope>
    <source>
        <strain evidence="11 12">WSL</strain>
    </source>
</reference>
<dbReference type="InterPro" id="IPR001314">
    <property type="entry name" value="Peptidase_S1A"/>
</dbReference>
<evidence type="ECO:0000256" key="1">
    <source>
        <dbReference type="ARBA" id="ARBA00004613"/>
    </source>
</evidence>
<accession>A0AAD5KQQ3</accession>
<dbReference type="InterPro" id="IPR050430">
    <property type="entry name" value="Peptidase_S1"/>
</dbReference>
<protein>
    <recommendedName>
        <fullName evidence="10">Peptidase S1 domain-containing protein</fullName>
    </recommendedName>
</protein>
<dbReference type="InterPro" id="IPR009003">
    <property type="entry name" value="Peptidase_S1_PA"/>
</dbReference>
<dbReference type="AlphaFoldDB" id="A0AAD5KQQ3"/>
<evidence type="ECO:0000256" key="4">
    <source>
        <dbReference type="ARBA" id="ARBA00022670"/>
    </source>
</evidence>
<evidence type="ECO:0000256" key="7">
    <source>
        <dbReference type="ARBA" id="ARBA00023157"/>
    </source>
</evidence>
<dbReference type="GO" id="GO:0005576">
    <property type="term" value="C:extracellular region"/>
    <property type="evidence" value="ECO:0007669"/>
    <property type="project" value="UniProtKB-SubCell"/>
</dbReference>
<dbReference type="FunFam" id="2.40.10.10:FF:000047">
    <property type="entry name" value="Trypsin eta"/>
    <property type="match status" value="1"/>
</dbReference>
<dbReference type="PROSITE" id="PS00135">
    <property type="entry name" value="TRYPSIN_SER"/>
    <property type="match status" value="1"/>
</dbReference>
<dbReference type="GO" id="GO:0004252">
    <property type="term" value="F:serine-type endopeptidase activity"/>
    <property type="evidence" value="ECO:0007669"/>
    <property type="project" value="InterPro"/>
</dbReference>
<sequence length="274" mass="28662">MYSALMAIGLLSHIGCVFSTYLPSVRSYEALGGVNDEDANKIVGGTPAAEGEFPYQAALNLSGIFCGGTLISKSIVLTAAHCLEGFSASPVNTFKVTVNTTKLSGGNGAIVRGVRKFVTHPLFNPITFDNDVALLALSYPIKNVRLSKLPSAYTTSTYAGQTAVAVGWGATSFGGNLSNSLLKASVTVLTNEACNLQYNNTITSNMVCASAPGKDACQGDSGGPLLVKGVQIGITSFGEGCADPRFAGVYTRVTRYLTWIQTISRIIQSAPGFY</sequence>
<dbReference type="Pfam" id="PF00089">
    <property type="entry name" value="Trypsin"/>
    <property type="match status" value="1"/>
</dbReference>
<dbReference type="GO" id="GO:0016485">
    <property type="term" value="P:protein processing"/>
    <property type="evidence" value="ECO:0007669"/>
    <property type="project" value="UniProtKB-ARBA"/>
</dbReference>
<evidence type="ECO:0000313" key="11">
    <source>
        <dbReference type="EMBL" id="KAI9558312.1"/>
    </source>
</evidence>
<name>A0AAD5KQQ3_9CRUS</name>
<dbReference type="InterPro" id="IPR033116">
    <property type="entry name" value="TRYPSIN_SER"/>
</dbReference>
<gene>
    <name evidence="11" type="ORF">GHT06_015065</name>
</gene>
<dbReference type="InterPro" id="IPR043504">
    <property type="entry name" value="Peptidase_S1_PA_chymotrypsin"/>
</dbReference>
<proteinExistence type="inferred from homology"/>
<evidence type="ECO:0000313" key="12">
    <source>
        <dbReference type="Proteomes" id="UP000820818"/>
    </source>
</evidence>
<evidence type="ECO:0000256" key="6">
    <source>
        <dbReference type="ARBA" id="ARBA00022825"/>
    </source>
</evidence>
<dbReference type="PROSITE" id="PS00134">
    <property type="entry name" value="TRYPSIN_HIS"/>
    <property type="match status" value="1"/>
</dbReference>
<feature type="domain" description="Peptidase S1" evidence="10">
    <location>
        <begin position="42"/>
        <end position="265"/>
    </location>
</feature>
<comment type="similarity">
    <text evidence="2">Belongs to the peptidase S1 family.</text>
</comment>
<evidence type="ECO:0000259" key="10">
    <source>
        <dbReference type="PROSITE" id="PS50240"/>
    </source>
</evidence>
<dbReference type="SUPFAM" id="SSF50494">
    <property type="entry name" value="Trypsin-like serine proteases"/>
    <property type="match status" value="1"/>
</dbReference>
<keyword evidence="6 8" id="KW-0720">Serine protease</keyword>
<dbReference type="EMBL" id="WJBH02000005">
    <property type="protein sequence ID" value="KAI9558312.1"/>
    <property type="molecule type" value="Genomic_DNA"/>
</dbReference>
<keyword evidence="3" id="KW-0964">Secreted</keyword>
<keyword evidence="4 8" id="KW-0645">Protease</keyword>
<keyword evidence="5 8" id="KW-0378">Hydrolase</keyword>
<dbReference type="InterPro" id="IPR001254">
    <property type="entry name" value="Trypsin_dom"/>
</dbReference>
<organism evidence="11 12">
    <name type="scientific">Daphnia sinensis</name>
    <dbReference type="NCBI Taxonomy" id="1820382"/>
    <lineage>
        <taxon>Eukaryota</taxon>
        <taxon>Metazoa</taxon>
        <taxon>Ecdysozoa</taxon>
        <taxon>Arthropoda</taxon>
        <taxon>Crustacea</taxon>
        <taxon>Branchiopoda</taxon>
        <taxon>Diplostraca</taxon>
        <taxon>Cladocera</taxon>
        <taxon>Anomopoda</taxon>
        <taxon>Daphniidae</taxon>
        <taxon>Daphnia</taxon>
        <taxon>Daphnia similis group</taxon>
    </lineage>
</organism>
<comment type="subcellular location">
    <subcellularLocation>
        <location evidence="1">Secreted</location>
    </subcellularLocation>
</comment>
<comment type="caution">
    <text evidence="11">The sequence shown here is derived from an EMBL/GenBank/DDBJ whole genome shotgun (WGS) entry which is preliminary data.</text>
</comment>
<keyword evidence="12" id="KW-1185">Reference proteome</keyword>
<evidence type="ECO:0000256" key="2">
    <source>
        <dbReference type="ARBA" id="ARBA00007664"/>
    </source>
</evidence>
<dbReference type="PANTHER" id="PTHR24276:SF91">
    <property type="entry name" value="AT26814P-RELATED"/>
    <property type="match status" value="1"/>
</dbReference>
<dbReference type="Gene3D" id="2.40.10.10">
    <property type="entry name" value="Trypsin-like serine proteases"/>
    <property type="match status" value="1"/>
</dbReference>
<dbReference type="InterPro" id="IPR018114">
    <property type="entry name" value="TRYPSIN_HIS"/>
</dbReference>
<evidence type="ECO:0000256" key="3">
    <source>
        <dbReference type="ARBA" id="ARBA00022525"/>
    </source>
</evidence>